<organism evidence="3 4">
    <name type="scientific">Colletotrichum fructicola (strain Nara gc5)</name>
    <name type="common">Anthracnose fungus</name>
    <name type="synonym">Colletotrichum gloeosporioides (strain Nara gc5)</name>
    <dbReference type="NCBI Taxonomy" id="1213859"/>
    <lineage>
        <taxon>Eukaryota</taxon>
        <taxon>Fungi</taxon>
        <taxon>Dikarya</taxon>
        <taxon>Ascomycota</taxon>
        <taxon>Pezizomycotina</taxon>
        <taxon>Sordariomycetes</taxon>
        <taxon>Hypocreomycetidae</taxon>
        <taxon>Glomerellales</taxon>
        <taxon>Glomerellaceae</taxon>
        <taxon>Colletotrichum</taxon>
        <taxon>Colletotrichum gloeosporioides species complex</taxon>
    </lineage>
</organism>
<dbReference type="InterPro" id="IPR029058">
    <property type="entry name" value="AB_hydrolase_fold"/>
</dbReference>
<protein>
    <submittedName>
        <fullName evidence="3">Acetylxylan esterase</fullName>
    </submittedName>
</protein>
<dbReference type="InterPro" id="IPR050300">
    <property type="entry name" value="GDXG_lipolytic_enzyme"/>
</dbReference>
<evidence type="ECO:0000313" key="3">
    <source>
        <dbReference type="EMBL" id="KAF4478450.1"/>
    </source>
</evidence>
<reference evidence="3 4" key="2">
    <citation type="submission" date="2020-04" db="EMBL/GenBank/DDBJ databases">
        <title>Genome sequencing and assembly of multiple isolates from the Colletotrichum gloeosporioides species complex.</title>
        <authorList>
            <person name="Gan P."/>
            <person name="Shirasu K."/>
        </authorList>
    </citation>
    <scope>NUCLEOTIDE SEQUENCE [LARGE SCALE GENOMIC DNA]</scope>
    <source>
        <strain evidence="3 4">Nara gc5</strain>
    </source>
</reference>
<dbReference type="OrthoDB" id="3669279at2759"/>
<dbReference type="GeneID" id="43610311"/>
<name>A0A7J6INX8_COLFN</name>
<sequence>MLSEAFFGADAARPLWDSDPLADAFTLQDAAAPLDTAVVAYVARPWLFTYNPTVFPNNRAVLILGGGGYVELMLGREGVQVARWLASLGFAAHVLVHRFPTSSTSPSAPLDDGRQALRLIKETSISPDGGVPSLAVCGLSSGGHLAAALLSEYPPQWSATAGAPVPELEFAIIGYAPISTNAKGHQIVPNKAPLPPAEKQALYDAVIPDAQLRAPAPPSFVVYAGNDPVVPVVNAYRIAQAVQAAGGQVELHVYGDAPHGFALDTEGLPVSGWTGVCEQWLRQRGIVGGGCWGV</sequence>
<dbReference type="EMBL" id="ANPB02000008">
    <property type="protein sequence ID" value="KAF4478450.1"/>
    <property type="molecule type" value="Genomic_DNA"/>
</dbReference>
<dbReference type="RefSeq" id="XP_031877329.1">
    <property type="nucleotide sequence ID" value="XM_032026169.1"/>
</dbReference>
<keyword evidence="1" id="KW-0378">Hydrolase</keyword>
<comment type="caution">
    <text evidence="3">The sequence shown here is derived from an EMBL/GenBank/DDBJ whole genome shotgun (WGS) entry which is preliminary data.</text>
</comment>
<evidence type="ECO:0000256" key="1">
    <source>
        <dbReference type="ARBA" id="ARBA00022801"/>
    </source>
</evidence>
<proteinExistence type="predicted"/>
<dbReference type="PANTHER" id="PTHR48081">
    <property type="entry name" value="AB HYDROLASE SUPERFAMILY PROTEIN C4A8.06C"/>
    <property type="match status" value="1"/>
</dbReference>
<dbReference type="Pfam" id="PF07859">
    <property type="entry name" value="Abhydrolase_3"/>
    <property type="match status" value="1"/>
</dbReference>
<dbReference type="Proteomes" id="UP000011096">
    <property type="component" value="Unassembled WGS sequence"/>
</dbReference>
<dbReference type="PANTHER" id="PTHR48081:SF6">
    <property type="entry name" value="PEPTIDASE S9 PROLYL OLIGOPEPTIDASE CATALYTIC DOMAIN-CONTAINING PROTEIN"/>
    <property type="match status" value="1"/>
</dbReference>
<accession>A0A7J6INX8</accession>
<dbReference type="InterPro" id="IPR013094">
    <property type="entry name" value="AB_hydrolase_3"/>
</dbReference>
<gene>
    <name evidence="3" type="primary">axeA1</name>
    <name evidence="3" type="ORF">CGGC5_v013952</name>
</gene>
<dbReference type="AlphaFoldDB" id="A0A7J6INX8"/>
<feature type="domain" description="Alpha/beta hydrolase fold-3" evidence="2">
    <location>
        <begin position="107"/>
        <end position="262"/>
    </location>
</feature>
<evidence type="ECO:0000313" key="4">
    <source>
        <dbReference type="Proteomes" id="UP000011096"/>
    </source>
</evidence>
<evidence type="ECO:0000259" key="2">
    <source>
        <dbReference type="Pfam" id="PF07859"/>
    </source>
</evidence>
<dbReference type="Gene3D" id="3.40.50.1820">
    <property type="entry name" value="alpha/beta hydrolase"/>
    <property type="match status" value="1"/>
</dbReference>
<dbReference type="InParanoid" id="A0A7J6INX8"/>
<reference evidence="3 4" key="1">
    <citation type="submission" date="2012-08" db="EMBL/GenBank/DDBJ databases">
        <authorList>
            <person name="Gan P.H.P."/>
            <person name="Ikeda K."/>
            <person name="Irieda H."/>
            <person name="Narusaka M."/>
            <person name="O'Connell R.J."/>
            <person name="Narusaka Y."/>
            <person name="Takano Y."/>
            <person name="Kubo Y."/>
            <person name="Shirasu K."/>
        </authorList>
    </citation>
    <scope>NUCLEOTIDE SEQUENCE [LARGE SCALE GENOMIC DNA]</scope>
    <source>
        <strain evidence="3 4">Nara gc5</strain>
    </source>
</reference>
<dbReference type="SUPFAM" id="SSF53474">
    <property type="entry name" value="alpha/beta-Hydrolases"/>
    <property type="match status" value="1"/>
</dbReference>
<dbReference type="GO" id="GO:0016787">
    <property type="term" value="F:hydrolase activity"/>
    <property type="evidence" value="ECO:0007669"/>
    <property type="project" value="UniProtKB-KW"/>
</dbReference>
<keyword evidence="4" id="KW-1185">Reference proteome</keyword>